<feature type="compositionally biased region" description="Low complexity" evidence="1">
    <location>
        <begin position="469"/>
        <end position="497"/>
    </location>
</feature>
<evidence type="ECO:0000259" key="3">
    <source>
        <dbReference type="PROSITE" id="PS51925"/>
    </source>
</evidence>
<organism evidence="4 5">
    <name type="scientific">Polarella glacialis</name>
    <name type="common">Dinoflagellate</name>
    <dbReference type="NCBI Taxonomy" id="89957"/>
    <lineage>
        <taxon>Eukaryota</taxon>
        <taxon>Sar</taxon>
        <taxon>Alveolata</taxon>
        <taxon>Dinophyceae</taxon>
        <taxon>Suessiales</taxon>
        <taxon>Suessiaceae</taxon>
        <taxon>Polarella</taxon>
    </lineage>
</organism>
<dbReference type="InterPro" id="IPR013761">
    <property type="entry name" value="SAM/pointed_sf"/>
</dbReference>
<sequence length="1080" mass="118785">MPSQVETKTRRAFFRSNAFTSLGQAGAKPDEAENSDTKLVREATPPRTHGRVSFLRTTWQHARNVHREQKDGIQNAAEESHEEADERATREVFKEEGNPVAQEVIVRDSGNVDRGNNNSSSSSNSNSNNNSNNRSRHFWGSASAVLKGTGAALKNSRMLMEQVKDAAQAAYRRHSIQKQMRDELNAAMKGSADITAAMEEELGNILESVQLMEITDVAECGEHVLNAILDNSDSLSAMQKLRDYLLSHLAALDNLGSTFAGLEARMESILDVAASFNKKMSFSTAGQVVHRINKLRNSVLGEEPAAASEVGASSVLGTSLKAEEVQDPDSLDPVRPLATITTTTTATTTTLFAKMLPEVEPETTPVTQATVPQAPVLQATVPQAPLVPTEPQKLCHNNSNNNSNNEPSDFLPPVTQPEPLSMRAALQAPEAQAFGRDPPDGSQRQQQQPLSPQQLHPARRSQLQSLHTLQQPRLTQQQQLPPLQQQQPLQQQLPMQQLLSQQQQQQIWPVHELPEPVMHTSSEHQRYPIRPMWGVAPRAQEQQKQSPLDPQLHVRHAALKAFPALRPPGSRLTSAQPALFAATLPTFKLSAKPLARHGSIPRSFDQLMLLSSSKSRSALQEAFPAPYFSGHSFLLYGLVVLKRELHHAAKLKSEASAVKAEHHVKKEIKSELIQTKNETVKAELQRQQRQRGGIKSEGSGVDALLQRGLELRAKAEEAKKVKQEVGRRKVKKEHPGKKSGRKAPGKRRVTAAKRNASREVMNRPVALSEELADVLGSPALSRPEAVSRLWAYGRDNGLLNPENKREILCDETLQKLLGQSRAGLFQLQHLLMPHFDYSVKAEAESQPGRPAVKRQQEADSKSTVKAAPKEEQKFKDELKLEPKVKCVKQEHAAVKSEGIGSSLDMEAVLRSLALRVVGFSRDFVGIEFLMPPGLPTGLLEAVALPTSSSEASSSVVRVPCTVEFRESADGGLEAWAEARLEGLEPATEYRVAVQVPGTEALSSCDIVLPQRAKPEKWAPRDAQLWCSSLRVPELTRKVAEYSVDGATLLSFEEEDLRGLGIGTPFLLRRILAGLKELRGS</sequence>
<dbReference type="SUPFAM" id="SSF47769">
    <property type="entry name" value="SAM/Pointed domain"/>
    <property type="match status" value="1"/>
</dbReference>
<feature type="compositionally biased region" description="Basic and acidic residues" evidence="1">
    <location>
        <begin position="854"/>
        <end position="872"/>
    </location>
</feature>
<dbReference type="EMBL" id="CAJNNV010029771">
    <property type="protein sequence ID" value="CAE8630019.1"/>
    <property type="molecule type" value="Genomic_DNA"/>
</dbReference>
<dbReference type="PANTHER" id="PTHR13844">
    <property type="entry name" value="SWI/SNF-RELATED MATRIX-ASSOCIATED ACTIN-DEPENDENT REGULATOR OF CHROMATIN SUBFAMILY D"/>
    <property type="match status" value="1"/>
</dbReference>
<dbReference type="CDD" id="cd10567">
    <property type="entry name" value="SWIB-MDM2_like"/>
    <property type="match status" value="1"/>
</dbReference>
<dbReference type="Gene3D" id="1.10.245.10">
    <property type="entry name" value="SWIB/MDM2 domain"/>
    <property type="match status" value="1"/>
</dbReference>
<feature type="region of interest" description="Disordered" evidence="1">
    <location>
        <begin position="432"/>
        <end position="497"/>
    </location>
</feature>
<feature type="region of interest" description="Disordered" evidence="1">
    <location>
        <begin position="716"/>
        <end position="756"/>
    </location>
</feature>
<evidence type="ECO:0000259" key="2">
    <source>
        <dbReference type="PROSITE" id="PS50105"/>
    </source>
</evidence>
<evidence type="ECO:0000313" key="5">
    <source>
        <dbReference type="Proteomes" id="UP000654075"/>
    </source>
</evidence>
<feature type="compositionally biased region" description="Basic and acidic residues" evidence="1">
    <location>
        <begin position="84"/>
        <end position="97"/>
    </location>
</feature>
<proteinExistence type="predicted"/>
<dbReference type="Gene3D" id="1.10.150.50">
    <property type="entry name" value="Transcription Factor, Ets-1"/>
    <property type="match status" value="1"/>
</dbReference>
<dbReference type="InterPro" id="IPR019835">
    <property type="entry name" value="SWIB_domain"/>
</dbReference>
<comment type="caution">
    <text evidence="4">The sequence shown here is derived from an EMBL/GenBank/DDBJ whole genome shotgun (WGS) entry which is preliminary data.</text>
</comment>
<gene>
    <name evidence="4" type="ORF">PGLA1383_LOCUS46417</name>
</gene>
<feature type="region of interest" description="Disordered" evidence="1">
    <location>
        <begin position="842"/>
        <end position="872"/>
    </location>
</feature>
<feature type="domain" description="SAM" evidence="2">
    <location>
        <begin position="1017"/>
        <end position="1080"/>
    </location>
</feature>
<feature type="compositionally biased region" description="Basic and acidic residues" evidence="1">
    <location>
        <begin position="28"/>
        <end position="41"/>
    </location>
</feature>
<feature type="compositionally biased region" description="Basic and acidic residues" evidence="1">
    <location>
        <begin position="716"/>
        <end position="727"/>
    </location>
</feature>
<dbReference type="OrthoDB" id="10251073at2759"/>
<dbReference type="InterPro" id="IPR003121">
    <property type="entry name" value="SWIB_MDM2_domain"/>
</dbReference>
<reference evidence="4" key="1">
    <citation type="submission" date="2021-02" db="EMBL/GenBank/DDBJ databases">
        <authorList>
            <person name="Dougan E. K."/>
            <person name="Rhodes N."/>
            <person name="Thang M."/>
            <person name="Chan C."/>
        </authorList>
    </citation>
    <scope>NUCLEOTIDE SEQUENCE</scope>
</reference>
<feature type="compositionally biased region" description="Basic residues" evidence="1">
    <location>
        <begin position="728"/>
        <end position="751"/>
    </location>
</feature>
<evidence type="ECO:0000256" key="1">
    <source>
        <dbReference type="SAM" id="MobiDB-lite"/>
    </source>
</evidence>
<accession>A0A813GXK6</accession>
<feature type="region of interest" description="Disordered" evidence="1">
    <location>
        <begin position="63"/>
        <end position="136"/>
    </location>
</feature>
<name>A0A813GXK6_POLGL</name>
<dbReference type="SUPFAM" id="SSF47592">
    <property type="entry name" value="SWIB/MDM2 domain"/>
    <property type="match status" value="1"/>
</dbReference>
<dbReference type="InterPro" id="IPR036885">
    <property type="entry name" value="SWIB_MDM2_dom_sf"/>
</dbReference>
<keyword evidence="5" id="KW-1185">Reference proteome</keyword>
<feature type="region of interest" description="Disordered" evidence="1">
    <location>
        <begin position="1"/>
        <end position="51"/>
    </location>
</feature>
<feature type="domain" description="DM2" evidence="3">
    <location>
        <begin position="760"/>
        <end position="837"/>
    </location>
</feature>
<dbReference type="Proteomes" id="UP000654075">
    <property type="component" value="Unassembled WGS sequence"/>
</dbReference>
<dbReference type="Pfam" id="PF02201">
    <property type="entry name" value="SWIB"/>
    <property type="match status" value="1"/>
</dbReference>
<evidence type="ECO:0000313" key="4">
    <source>
        <dbReference type="EMBL" id="CAE8630019.1"/>
    </source>
</evidence>
<feature type="region of interest" description="Disordered" evidence="1">
    <location>
        <begin position="388"/>
        <end position="417"/>
    </location>
</feature>
<protein>
    <recommendedName>
        <fullName evidence="6">SAM domain-containing protein</fullName>
    </recommendedName>
</protein>
<evidence type="ECO:0008006" key="6">
    <source>
        <dbReference type="Google" id="ProtNLM"/>
    </source>
</evidence>
<dbReference type="InterPro" id="IPR001660">
    <property type="entry name" value="SAM"/>
</dbReference>
<dbReference type="PROSITE" id="PS50105">
    <property type="entry name" value="SAM_DOMAIN"/>
    <property type="match status" value="1"/>
</dbReference>
<dbReference type="PROSITE" id="PS51925">
    <property type="entry name" value="SWIB_MDM2"/>
    <property type="match status" value="1"/>
</dbReference>
<feature type="compositionally biased region" description="Low complexity" evidence="1">
    <location>
        <begin position="440"/>
        <end position="455"/>
    </location>
</feature>
<dbReference type="SMART" id="SM00151">
    <property type="entry name" value="SWIB"/>
    <property type="match status" value="1"/>
</dbReference>
<feature type="compositionally biased region" description="Low complexity" evidence="1">
    <location>
        <begin position="116"/>
        <end position="133"/>
    </location>
</feature>
<dbReference type="AlphaFoldDB" id="A0A813GXK6"/>